<name>A0A852VWS6_PSEA5</name>
<dbReference type="InterPro" id="IPR006439">
    <property type="entry name" value="HAD-SF_hydro_IA"/>
</dbReference>
<dbReference type="Gene3D" id="1.10.150.240">
    <property type="entry name" value="Putative phosphatase, domain 2"/>
    <property type="match status" value="1"/>
</dbReference>
<dbReference type="RefSeq" id="WP_312888293.1">
    <property type="nucleotide sequence ID" value="NZ_BAAAJZ010000005.1"/>
</dbReference>
<accession>A0A852VWS6</accession>
<comment type="caution">
    <text evidence="1">The sequence shown here is derived from an EMBL/GenBank/DDBJ whole genome shotgun (WGS) entry which is preliminary data.</text>
</comment>
<dbReference type="SFLD" id="SFLDS00003">
    <property type="entry name" value="Haloacid_Dehalogenase"/>
    <property type="match status" value="1"/>
</dbReference>
<dbReference type="PANTHER" id="PTHR43481">
    <property type="entry name" value="FRUCTOSE-1-PHOSPHATE PHOSPHATASE"/>
    <property type="match status" value="1"/>
</dbReference>
<dbReference type="InterPro" id="IPR023198">
    <property type="entry name" value="PGP-like_dom2"/>
</dbReference>
<dbReference type="SUPFAM" id="SSF56784">
    <property type="entry name" value="HAD-like"/>
    <property type="match status" value="1"/>
</dbReference>
<dbReference type="GeneID" id="98050585"/>
<dbReference type="SFLD" id="SFLDG01129">
    <property type="entry name" value="C1.5:_HAD__Beta-PGM__Phosphata"/>
    <property type="match status" value="1"/>
</dbReference>
<organism evidence="1 2">
    <name type="scientific">Pseudonocardia alni</name>
    <name type="common">Amycolata alni</name>
    <dbReference type="NCBI Taxonomy" id="33907"/>
    <lineage>
        <taxon>Bacteria</taxon>
        <taxon>Bacillati</taxon>
        <taxon>Actinomycetota</taxon>
        <taxon>Actinomycetes</taxon>
        <taxon>Pseudonocardiales</taxon>
        <taxon>Pseudonocardiaceae</taxon>
        <taxon>Pseudonocardia</taxon>
    </lineage>
</organism>
<dbReference type="Proteomes" id="UP000549695">
    <property type="component" value="Unassembled WGS sequence"/>
</dbReference>
<keyword evidence="2" id="KW-1185">Reference proteome</keyword>
<dbReference type="GO" id="GO:0050308">
    <property type="term" value="F:sugar-phosphatase activity"/>
    <property type="evidence" value="ECO:0007669"/>
    <property type="project" value="UniProtKB-EC"/>
</dbReference>
<proteinExistence type="predicted"/>
<dbReference type="AlphaFoldDB" id="A0A852VWS6"/>
<dbReference type="InterPro" id="IPR036412">
    <property type="entry name" value="HAD-like_sf"/>
</dbReference>
<sequence length="209" mass="20886">MYAAILFDMDGTLVGSDAAVARSWAAWAREYGVAGADLVRVAHGVPSDGTIRLLRPDLSGAALDAAAARQLELQYDDLDDVDALPGAHALLAALDAARVPWAVVTSADRRLAAARLGAAGIDAPVLVARDDVRHGKPDPEGYRAAAAALGVDPAACLVVEDAEAGLAAGRAAGAATAALRGLDGDLRPAGLTGLTALLGLAAAVRPGGS</sequence>
<dbReference type="NCBIfam" id="TIGR01549">
    <property type="entry name" value="HAD-SF-IA-v1"/>
    <property type="match status" value="1"/>
</dbReference>
<dbReference type="EC" id="3.1.3.23" evidence="1"/>
<dbReference type="InterPro" id="IPR051806">
    <property type="entry name" value="HAD-like_SPP"/>
</dbReference>
<dbReference type="InterPro" id="IPR023214">
    <property type="entry name" value="HAD_sf"/>
</dbReference>
<reference evidence="1 2" key="1">
    <citation type="submission" date="2020-07" db="EMBL/GenBank/DDBJ databases">
        <title>Sequencing the genomes of 1000 actinobacteria strains.</title>
        <authorList>
            <person name="Klenk H.-P."/>
        </authorList>
    </citation>
    <scope>NUCLEOTIDE SEQUENCE [LARGE SCALE GENOMIC DNA]</scope>
    <source>
        <strain evidence="1 2">DSM 44749</strain>
    </source>
</reference>
<dbReference type="Gene3D" id="3.40.50.1000">
    <property type="entry name" value="HAD superfamily/HAD-like"/>
    <property type="match status" value="1"/>
</dbReference>
<evidence type="ECO:0000313" key="2">
    <source>
        <dbReference type="Proteomes" id="UP000549695"/>
    </source>
</evidence>
<dbReference type="EMBL" id="JACCCZ010000001">
    <property type="protein sequence ID" value="NYG00480.1"/>
    <property type="molecule type" value="Genomic_DNA"/>
</dbReference>
<protein>
    <submittedName>
        <fullName evidence="1">Sugar-phosphatase</fullName>
        <ecNumber evidence="1">3.1.3.23</ecNumber>
    </submittedName>
</protein>
<dbReference type="NCBIfam" id="TIGR01509">
    <property type="entry name" value="HAD-SF-IA-v3"/>
    <property type="match status" value="1"/>
</dbReference>
<keyword evidence="1" id="KW-0378">Hydrolase</keyword>
<dbReference type="PANTHER" id="PTHR43481:SF4">
    <property type="entry name" value="GLYCEROL-1-PHOSPHATE PHOSPHOHYDROLASE 1-RELATED"/>
    <property type="match status" value="1"/>
</dbReference>
<evidence type="ECO:0000313" key="1">
    <source>
        <dbReference type="EMBL" id="NYG00480.1"/>
    </source>
</evidence>
<gene>
    <name evidence="1" type="ORF">HDA37_000765</name>
</gene>
<dbReference type="Pfam" id="PF00702">
    <property type="entry name" value="Hydrolase"/>
    <property type="match status" value="1"/>
</dbReference>